<name>A0ACD5U798_AVESA</name>
<evidence type="ECO:0000313" key="1">
    <source>
        <dbReference type="EnsemblPlants" id="AVESA.00010b.r2.1DG0194310.1.CDS"/>
    </source>
</evidence>
<sequence>MSLLEPSYDKVHRGRILAEGIKPLVPLRLRYHGHFQEMMRYDDRYMVHIKALGLLPFIHMVNHGSPHMNPAAITALVDRWRPETHSFHLCTGEMTVTLQDMSMILALPIQGDPLCINTGSDGWRERMCGLSGGKCPGDTINSKGEKLRVTAGATFKWIAQNFSTCPENASEDEIIIYARVYVWYVITETIFADGKGNMAHWHWLKALTVMDKKWSWGSAALAFLYRQLDEACRRTGAEAYIGGPLLLLSVWMWEHFPVGRPKHMPSKPYSDGGERLKWPTWAYNWDVVSKPPTDLQNAYLRYTNEFDNLLPEQVVWEVYGPRDNFGCEEFRLNPQCDAERNLWYMECPMICMWVVEHYMPQRVMRQFGLYQATPPDYQDTDEALHRLDRLKSKKTDWGKIHQKHVARFLLCVREAKKSKRMAAKPHCEDAFSEYLHWFLENTRVKLLPDAYPEDILEEPLPAWDELRNLEYNQDVREGRQTSFAPVMNFVRTEVQKQADELEGALEFPRDEEGNRKLRDFVRKQAQKLQRFVNLLGFRDPEVVATSSKEPAKSTSREESSPDDEQSSTAEDEEVSDDMSLEKYQRKVRSAIKLRPRNRPIVESDPEDEP</sequence>
<keyword evidence="2" id="KW-1185">Reference proteome</keyword>
<reference evidence="1" key="1">
    <citation type="submission" date="2021-05" db="EMBL/GenBank/DDBJ databases">
        <authorList>
            <person name="Scholz U."/>
            <person name="Mascher M."/>
            <person name="Fiebig A."/>
        </authorList>
    </citation>
    <scope>NUCLEOTIDE SEQUENCE [LARGE SCALE GENOMIC DNA]</scope>
</reference>
<proteinExistence type="predicted"/>
<dbReference type="Proteomes" id="UP001732700">
    <property type="component" value="Chromosome 1D"/>
</dbReference>
<protein>
    <submittedName>
        <fullName evidence="1">Uncharacterized protein</fullName>
    </submittedName>
</protein>
<dbReference type="EnsemblPlants" id="AVESA.00010b.r2.1DG0194310.1">
    <property type="protein sequence ID" value="AVESA.00010b.r2.1DG0194310.1.CDS"/>
    <property type="gene ID" value="AVESA.00010b.r2.1DG0194310"/>
</dbReference>
<accession>A0ACD5U798</accession>
<evidence type="ECO:0000313" key="2">
    <source>
        <dbReference type="Proteomes" id="UP001732700"/>
    </source>
</evidence>
<reference evidence="1" key="2">
    <citation type="submission" date="2025-09" db="UniProtKB">
        <authorList>
            <consortium name="EnsemblPlants"/>
        </authorList>
    </citation>
    <scope>IDENTIFICATION</scope>
</reference>
<organism evidence="1 2">
    <name type="scientific">Avena sativa</name>
    <name type="common">Oat</name>
    <dbReference type="NCBI Taxonomy" id="4498"/>
    <lineage>
        <taxon>Eukaryota</taxon>
        <taxon>Viridiplantae</taxon>
        <taxon>Streptophyta</taxon>
        <taxon>Embryophyta</taxon>
        <taxon>Tracheophyta</taxon>
        <taxon>Spermatophyta</taxon>
        <taxon>Magnoliopsida</taxon>
        <taxon>Liliopsida</taxon>
        <taxon>Poales</taxon>
        <taxon>Poaceae</taxon>
        <taxon>BOP clade</taxon>
        <taxon>Pooideae</taxon>
        <taxon>Poodae</taxon>
        <taxon>Poeae</taxon>
        <taxon>Poeae Chloroplast Group 1 (Aveneae type)</taxon>
        <taxon>Aveninae</taxon>
        <taxon>Avena</taxon>
    </lineage>
</organism>